<evidence type="ECO:0000259" key="1">
    <source>
        <dbReference type="PROSITE" id="PS51352"/>
    </source>
</evidence>
<proteinExistence type="predicted"/>
<organism evidence="2 3">
    <name type="scientific">Blepharisma stoltei</name>
    <dbReference type="NCBI Taxonomy" id="1481888"/>
    <lineage>
        <taxon>Eukaryota</taxon>
        <taxon>Sar</taxon>
        <taxon>Alveolata</taxon>
        <taxon>Ciliophora</taxon>
        <taxon>Postciliodesmatophora</taxon>
        <taxon>Heterotrichea</taxon>
        <taxon>Heterotrichida</taxon>
        <taxon>Blepharismidae</taxon>
        <taxon>Blepharisma</taxon>
    </lineage>
</organism>
<dbReference type="Gene3D" id="3.40.30.10">
    <property type="entry name" value="Glutaredoxin"/>
    <property type="match status" value="1"/>
</dbReference>
<dbReference type="GO" id="GO:0030178">
    <property type="term" value="P:negative regulation of Wnt signaling pathway"/>
    <property type="evidence" value="ECO:0007669"/>
    <property type="project" value="TreeGrafter"/>
</dbReference>
<name>A0AAU9JXK1_9CILI</name>
<dbReference type="EMBL" id="CAJZBQ010000040">
    <property type="protein sequence ID" value="CAG9326433.1"/>
    <property type="molecule type" value="Genomic_DNA"/>
</dbReference>
<dbReference type="GO" id="GO:0004791">
    <property type="term" value="F:thioredoxin-disulfide reductase (NADPH) activity"/>
    <property type="evidence" value="ECO:0007669"/>
    <property type="project" value="TreeGrafter"/>
</dbReference>
<dbReference type="PROSITE" id="PS51352">
    <property type="entry name" value="THIOREDOXIN_2"/>
    <property type="match status" value="1"/>
</dbReference>
<dbReference type="InterPro" id="IPR012336">
    <property type="entry name" value="Thioredoxin-like_fold"/>
</dbReference>
<dbReference type="AlphaFoldDB" id="A0AAU9JXK1"/>
<protein>
    <recommendedName>
        <fullName evidence="1">Thioredoxin domain-containing protein</fullName>
    </recommendedName>
</protein>
<dbReference type="InterPro" id="IPR036249">
    <property type="entry name" value="Thioredoxin-like_sf"/>
</dbReference>
<gene>
    <name evidence="2" type="ORF">BSTOLATCC_MIC40860</name>
</gene>
<dbReference type="Pfam" id="PF13905">
    <property type="entry name" value="Thioredoxin_8"/>
    <property type="match status" value="1"/>
</dbReference>
<reference evidence="2" key="1">
    <citation type="submission" date="2021-09" db="EMBL/GenBank/DDBJ databases">
        <authorList>
            <consortium name="AG Swart"/>
            <person name="Singh M."/>
            <person name="Singh A."/>
            <person name="Seah K."/>
            <person name="Emmerich C."/>
        </authorList>
    </citation>
    <scope>NUCLEOTIDE SEQUENCE</scope>
    <source>
        <strain evidence="2">ATCC30299</strain>
    </source>
</reference>
<dbReference type="InterPro" id="IPR017937">
    <property type="entry name" value="Thioredoxin_CS"/>
</dbReference>
<evidence type="ECO:0000313" key="2">
    <source>
        <dbReference type="EMBL" id="CAG9326433.1"/>
    </source>
</evidence>
<comment type="caution">
    <text evidence="2">The sequence shown here is derived from an EMBL/GenBank/DDBJ whole genome shotgun (WGS) entry which is preliminary data.</text>
</comment>
<dbReference type="GO" id="GO:0005634">
    <property type="term" value="C:nucleus"/>
    <property type="evidence" value="ECO:0007669"/>
    <property type="project" value="TreeGrafter"/>
</dbReference>
<feature type="domain" description="Thioredoxin" evidence="1">
    <location>
        <begin position="1"/>
        <end position="147"/>
    </location>
</feature>
<keyword evidence="3" id="KW-1185">Reference proteome</keyword>
<dbReference type="InterPro" id="IPR013766">
    <property type="entry name" value="Thioredoxin_domain"/>
</dbReference>
<sequence length="148" mass="16718">MKALLGSHLLSKTGLIGSQILDSQPLILLYFSASWCPPCRQFTPTLIDFYNKVNTPKKQAEVVLIPADRTEEDFIDYYEKMPWLSVPFANASVKQLLGEKYKVQTIPTLVLTDKDGNALNTNCRWEVVQKGVEALKGWEELVAKTKTK</sequence>
<dbReference type="PROSITE" id="PS00194">
    <property type="entry name" value="THIOREDOXIN_1"/>
    <property type="match status" value="1"/>
</dbReference>
<dbReference type="SUPFAM" id="SSF52833">
    <property type="entry name" value="Thioredoxin-like"/>
    <property type="match status" value="1"/>
</dbReference>
<dbReference type="Proteomes" id="UP001162131">
    <property type="component" value="Unassembled WGS sequence"/>
</dbReference>
<evidence type="ECO:0000313" key="3">
    <source>
        <dbReference type="Proteomes" id="UP001162131"/>
    </source>
</evidence>
<dbReference type="GO" id="GO:0031397">
    <property type="term" value="P:negative regulation of protein ubiquitination"/>
    <property type="evidence" value="ECO:0007669"/>
    <property type="project" value="TreeGrafter"/>
</dbReference>
<accession>A0AAU9JXK1</accession>
<dbReference type="PANTHER" id="PTHR46472">
    <property type="entry name" value="NUCLEOREDOXIN"/>
    <property type="match status" value="1"/>
</dbReference>
<dbReference type="PANTHER" id="PTHR46472:SF1">
    <property type="entry name" value="NUCLEOREDOXIN"/>
    <property type="match status" value="1"/>
</dbReference>